<protein>
    <submittedName>
        <fullName evidence="2">Transcriptional regulator, MarR family</fullName>
    </submittedName>
</protein>
<keyword evidence="3" id="KW-1185">Reference proteome</keyword>
<proteinExistence type="predicted"/>
<dbReference type="PRINTS" id="PR00598">
    <property type="entry name" value="HTHMARR"/>
</dbReference>
<dbReference type="PROSITE" id="PS50995">
    <property type="entry name" value="HTH_MARR_2"/>
    <property type="match status" value="1"/>
</dbReference>
<dbReference type="Proteomes" id="UP000186141">
    <property type="component" value="Unassembled WGS sequence"/>
</dbReference>
<evidence type="ECO:0000313" key="3">
    <source>
        <dbReference type="Proteomes" id="UP000186141"/>
    </source>
</evidence>
<dbReference type="Pfam" id="PF01047">
    <property type="entry name" value="MarR"/>
    <property type="match status" value="1"/>
</dbReference>
<sequence length="156" mass="17440">MPPNPQTGFLADYLQFLLATASGLASHGFHLQAAEAGLPVAEWRVLACLWDSDGNTITEIARLAQMEQSRLTKVVDRMDARRLIRRVRSAEDRRLVHVWLTATGRDLAEAMVERAKRHEAEFIAASLTEAEGKRLKALLSKVIRRASAETSHAVRR</sequence>
<dbReference type="Gene3D" id="1.10.10.10">
    <property type="entry name" value="Winged helix-like DNA-binding domain superfamily/Winged helix DNA-binding domain"/>
    <property type="match status" value="1"/>
</dbReference>
<evidence type="ECO:0000313" key="2">
    <source>
        <dbReference type="EMBL" id="SIT13568.1"/>
    </source>
</evidence>
<dbReference type="STRING" id="1086013.SAMN05421774_106100"/>
<dbReference type="PANTHER" id="PTHR33164">
    <property type="entry name" value="TRANSCRIPTIONAL REGULATOR, MARR FAMILY"/>
    <property type="match status" value="1"/>
</dbReference>
<feature type="domain" description="HTH marR-type" evidence="1">
    <location>
        <begin position="10"/>
        <end position="144"/>
    </location>
</feature>
<gene>
    <name evidence="2" type="ORF">SAMN05421774_106100</name>
</gene>
<dbReference type="GO" id="GO:0003700">
    <property type="term" value="F:DNA-binding transcription factor activity"/>
    <property type="evidence" value="ECO:0007669"/>
    <property type="project" value="InterPro"/>
</dbReference>
<accession>A0A1N7PSI5</accession>
<dbReference type="InterPro" id="IPR036388">
    <property type="entry name" value="WH-like_DNA-bd_sf"/>
</dbReference>
<name>A0A1N7PSI5_9RHOB</name>
<dbReference type="InterPro" id="IPR039422">
    <property type="entry name" value="MarR/SlyA-like"/>
</dbReference>
<dbReference type="PANTHER" id="PTHR33164:SF43">
    <property type="entry name" value="HTH-TYPE TRANSCRIPTIONAL REPRESSOR YETL"/>
    <property type="match status" value="1"/>
</dbReference>
<dbReference type="SUPFAM" id="SSF46785">
    <property type="entry name" value="Winged helix' DNA-binding domain"/>
    <property type="match status" value="1"/>
</dbReference>
<dbReference type="SMART" id="SM00347">
    <property type="entry name" value="HTH_MARR"/>
    <property type="match status" value="1"/>
</dbReference>
<reference evidence="2 3" key="1">
    <citation type="submission" date="2017-01" db="EMBL/GenBank/DDBJ databases">
        <authorList>
            <person name="Mah S.A."/>
            <person name="Swanson W.J."/>
            <person name="Moy G.W."/>
            <person name="Vacquier V.D."/>
        </authorList>
    </citation>
    <scope>NUCLEOTIDE SEQUENCE [LARGE SCALE GENOMIC DNA]</scope>
    <source>
        <strain evidence="2 3">DSM 26375</strain>
    </source>
</reference>
<dbReference type="AlphaFoldDB" id="A0A1N7PSI5"/>
<dbReference type="GO" id="GO:0006950">
    <property type="term" value="P:response to stress"/>
    <property type="evidence" value="ECO:0007669"/>
    <property type="project" value="TreeGrafter"/>
</dbReference>
<dbReference type="InterPro" id="IPR000835">
    <property type="entry name" value="HTH_MarR-typ"/>
</dbReference>
<evidence type="ECO:0000259" key="1">
    <source>
        <dbReference type="PROSITE" id="PS50995"/>
    </source>
</evidence>
<dbReference type="EMBL" id="FTOT01000006">
    <property type="protein sequence ID" value="SIT13568.1"/>
    <property type="molecule type" value="Genomic_DNA"/>
</dbReference>
<dbReference type="InterPro" id="IPR036390">
    <property type="entry name" value="WH_DNA-bd_sf"/>
</dbReference>
<organism evidence="2 3">
    <name type="scientific">Gemmobacter megaterium</name>
    <dbReference type="NCBI Taxonomy" id="1086013"/>
    <lineage>
        <taxon>Bacteria</taxon>
        <taxon>Pseudomonadati</taxon>
        <taxon>Pseudomonadota</taxon>
        <taxon>Alphaproteobacteria</taxon>
        <taxon>Rhodobacterales</taxon>
        <taxon>Paracoccaceae</taxon>
        <taxon>Gemmobacter</taxon>
    </lineage>
</organism>